<dbReference type="GO" id="GO:0003700">
    <property type="term" value="F:DNA-binding transcription factor activity"/>
    <property type="evidence" value="ECO:0007669"/>
    <property type="project" value="TreeGrafter"/>
</dbReference>
<dbReference type="Pfam" id="PF13377">
    <property type="entry name" value="Peripla_BP_3"/>
    <property type="match status" value="1"/>
</dbReference>
<comment type="caution">
    <text evidence="5">The sequence shown here is derived from an EMBL/GenBank/DDBJ whole genome shotgun (WGS) entry which is preliminary data.</text>
</comment>
<dbReference type="AlphaFoldDB" id="A0A326U807"/>
<reference evidence="5 6" key="1">
    <citation type="submission" date="2018-06" db="EMBL/GenBank/DDBJ databases">
        <title>Genomic Encyclopedia of Archaeal and Bacterial Type Strains, Phase II (KMG-II): from individual species to whole genera.</title>
        <authorList>
            <person name="Goeker M."/>
        </authorList>
    </citation>
    <scope>NUCLEOTIDE SEQUENCE [LARGE SCALE GENOMIC DNA]</scope>
    <source>
        <strain evidence="5 6">ATCC BAA-1881</strain>
    </source>
</reference>
<dbReference type="SUPFAM" id="SSF53822">
    <property type="entry name" value="Periplasmic binding protein-like I"/>
    <property type="match status" value="1"/>
</dbReference>
<proteinExistence type="predicted"/>
<evidence type="ECO:0000259" key="4">
    <source>
        <dbReference type="Pfam" id="PF13377"/>
    </source>
</evidence>
<dbReference type="CDD" id="cd06267">
    <property type="entry name" value="PBP1_LacI_sugar_binding-like"/>
    <property type="match status" value="1"/>
</dbReference>
<evidence type="ECO:0000313" key="5">
    <source>
        <dbReference type="EMBL" id="PZW31309.1"/>
    </source>
</evidence>
<dbReference type="Proteomes" id="UP000248806">
    <property type="component" value="Unassembled WGS sequence"/>
</dbReference>
<gene>
    <name evidence="5" type="ORF">EI42_02406</name>
</gene>
<dbReference type="GO" id="GO:0000976">
    <property type="term" value="F:transcription cis-regulatory region binding"/>
    <property type="evidence" value="ECO:0007669"/>
    <property type="project" value="TreeGrafter"/>
</dbReference>
<feature type="domain" description="Transcriptional regulator LacI/GalR-like sensor" evidence="4">
    <location>
        <begin position="132"/>
        <end position="293"/>
    </location>
</feature>
<dbReference type="Gene3D" id="3.40.50.2300">
    <property type="match status" value="2"/>
</dbReference>
<dbReference type="PANTHER" id="PTHR30146:SF109">
    <property type="entry name" value="HTH-TYPE TRANSCRIPTIONAL REGULATOR GALS"/>
    <property type="match status" value="1"/>
</dbReference>
<keyword evidence="6" id="KW-1185">Reference proteome</keyword>
<keyword evidence="2" id="KW-0238">DNA-binding</keyword>
<sequence>MEAVDALGFVPKPEAVAKARRGVGRVGVVAPYTSYPSVTRRLNGILHMVSQRPLEIVLFDQESAAQSSSPLLSSLPITGRLDGLIIISLPLDEAIAKRLIDLRLPTVLIDIQHPGFDSVFTSDFTGGQLAASHLVARGYRHFGFLGEEQQSHLYVSPVQRRLAGFRTALTEAGYPLTENNVRFAAYGVGTAFEAAKDLLSMEHRPTAVLASSDTLAAGVLRAAHHLGLAVPDDVAIVGFDDGELAEALGLTTVHQPLEETGRVAVELLLQRLDRPATAREVVLGVELVVRETS</sequence>
<accession>A0A326U807</accession>
<keyword evidence="1" id="KW-0805">Transcription regulation</keyword>
<name>A0A326U807_THEHA</name>
<evidence type="ECO:0000256" key="3">
    <source>
        <dbReference type="ARBA" id="ARBA00023163"/>
    </source>
</evidence>
<dbReference type="InterPro" id="IPR046335">
    <property type="entry name" value="LacI/GalR-like_sensor"/>
</dbReference>
<protein>
    <submittedName>
        <fullName evidence="5">LacI family transcriptional regulator</fullName>
    </submittedName>
</protein>
<evidence type="ECO:0000256" key="1">
    <source>
        <dbReference type="ARBA" id="ARBA00023015"/>
    </source>
</evidence>
<organism evidence="5 6">
    <name type="scientific">Thermosporothrix hazakensis</name>
    <dbReference type="NCBI Taxonomy" id="644383"/>
    <lineage>
        <taxon>Bacteria</taxon>
        <taxon>Bacillati</taxon>
        <taxon>Chloroflexota</taxon>
        <taxon>Ktedonobacteria</taxon>
        <taxon>Ktedonobacterales</taxon>
        <taxon>Thermosporotrichaceae</taxon>
        <taxon>Thermosporothrix</taxon>
    </lineage>
</organism>
<keyword evidence="3" id="KW-0804">Transcription</keyword>
<dbReference type="RefSeq" id="WP_146505358.1">
    <property type="nucleotide sequence ID" value="NZ_BIFX01000003.1"/>
</dbReference>
<dbReference type="EMBL" id="QKUF01000006">
    <property type="protein sequence ID" value="PZW31309.1"/>
    <property type="molecule type" value="Genomic_DNA"/>
</dbReference>
<evidence type="ECO:0000256" key="2">
    <source>
        <dbReference type="ARBA" id="ARBA00023125"/>
    </source>
</evidence>
<dbReference type="PANTHER" id="PTHR30146">
    <property type="entry name" value="LACI-RELATED TRANSCRIPTIONAL REPRESSOR"/>
    <property type="match status" value="1"/>
</dbReference>
<dbReference type="InterPro" id="IPR028082">
    <property type="entry name" value="Peripla_BP_I"/>
</dbReference>
<evidence type="ECO:0000313" key="6">
    <source>
        <dbReference type="Proteomes" id="UP000248806"/>
    </source>
</evidence>